<dbReference type="Pfam" id="PF24102">
    <property type="entry name" value="FLAD1_M"/>
    <property type="match status" value="1"/>
</dbReference>
<dbReference type="EMBL" id="JALKCH010000012">
    <property type="protein sequence ID" value="MCK0198509.1"/>
    <property type="molecule type" value="Genomic_DNA"/>
</dbReference>
<keyword evidence="3" id="KW-1185">Reference proteome</keyword>
<evidence type="ECO:0000313" key="2">
    <source>
        <dbReference type="EMBL" id="MCK0198509.1"/>
    </source>
</evidence>
<proteinExistence type="predicted"/>
<dbReference type="SUPFAM" id="SSF53218">
    <property type="entry name" value="Molybdenum cofactor biosynthesis proteins"/>
    <property type="match status" value="1"/>
</dbReference>
<feature type="domain" description="MoaB/Mog" evidence="1">
    <location>
        <begin position="19"/>
        <end position="179"/>
    </location>
</feature>
<name>A0ABT0DEX3_9HYPH</name>
<evidence type="ECO:0000313" key="3">
    <source>
        <dbReference type="Proteomes" id="UP001203284"/>
    </source>
</evidence>
<sequence length="259" mass="27168">MADEMTKGEAPQPGVVTAALLVIGDEILSGRTKDRNIGYIADYLTAIGIDLAEVRIVPDIEAEIVGAVNALRARYTYVFTTGGIGPTHDDITADSIAKAFGVGIDVNPQARAMLLERIPEADLNEARLRMARIPDGATLVVNKVSKAPGFRIGNVIVMAGVPTIMQAMLDEVAPQLATGARMLSETVPANAKEGDIGGPLAAIAAAFPDVSIGSYPFIADDGRPNANLVVRARDPERLAAATAAVRAMVAEEARRQGRS</sequence>
<dbReference type="PANTHER" id="PTHR13939">
    <property type="entry name" value="NICOTINAMIDE-NUCLEOTIDE AMIDOHYDROLASE PNCC"/>
    <property type="match status" value="1"/>
</dbReference>
<dbReference type="PANTHER" id="PTHR13939:SF0">
    <property type="entry name" value="NMN AMIDOHYDROLASE-LIKE PROTEIN YFAY"/>
    <property type="match status" value="1"/>
</dbReference>
<reference evidence="2 3" key="1">
    <citation type="submission" date="2022-04" db="EMBL/GenBank/DDBJ databases">
        <authorList>
            <person name="Grouzdev D.S."/>
            <person name="Pantiukh K.S."/>
            <person name="Krutkina M.S."/>
        </authorList>
    </citation>
    <scope>NUCLEOTIDE SEQUENCE [LARGE SCALE GENOMIC DNA]</scope>
    <source>
        <strain evidence="2 3">6x-1</strain>
    </source>
</reference>
<dbReference type="InterPro" id="IPR056596">
    <property type="entry name" value="FLAD1_M"/>
</dbReference>
<accession>A0ABT0DEX3</accession>
<dbReference type="Pfam" id="PF00994">
    <property type="entry name" value="MoCF_biosynth"/>
    <property type="match status" value="1"/>
</dbReference>
<dbReference type="InterPro" id="IPR050101">
    <property type="entry name" value="CinA"/>
</dbReference>
<protein>
    <submittedName>
        <fullName evidence="2">Molybdopterin-binding protein</fullName>
    </submittedName>
</protein>
<dbReference type="CDD" id="cd00885">
    <property type="entry name" value="cinA"/>
    <property type="match status" value="1"/>
</dbReference>
<dbReference type="Gene3D" id="3.40.980.10">
    <property type="entry name" value="MoaB/Mog-like domain"/>
    <property type="match status" value="1"/>
</dbReference>
<dbReference type="SMART" id="SM00852">
    <property type="entry name" value="MoCF_biosynth"/>
    <property type="match status" value="1"/>
</dbReference>
<organism evidence="2 3">
    <name type="scientific">Ancylobacter crimeensis</name>
    <dbReference type="NCBI Taxonomy" id="2579147"/>
    <lineage>
        <taxon>Bacteria</taxon>
        <taxon>Pseudomonadati</taxon>
        <taxon>Pseudomonadota</taxon>
        <taxon>Alphaproteobacteria</taxon>
        <taxon>Hyphomicrobiales</taxon>
        <taxon>Xanthobacteraceae</taxon>
        <taxon>Ancylobacter</taxon>
    </lineage>
</organism>
<dbReference type="InterPro" id="IPR036425">
    <property type="entry name" value="MoaB/Mog-like_dom_sf"/>
</dbReference>
<evidence type="ECO:0000259" key="1">
    <source>
        <dbReference type="SMART" id="SM00852"/>
    </source>
</evidence>
<dbReference type="RefSeq" id="WP_247030412.1">
    <property type="nucleotide sequence ID" value="NZ_JALKCH010000012.1"/>
</dbReference>
<dbReference type="Proteomes" id="UP001203284">
    <property type="component" value="Unassembled WGS sequence"/>
</dbReference>
<comment type="caution">
    <text evidence="2">The sequence shown here is derived from an EMBL/GenBank/DDBJ whole genome shotgun (WGS) entry which is preliminary data.</text>
</comment>
<dbReference type="InterPro" id="IPR001453">
    <property type="entry name" value="MoaB/Mog_dom"/>
</dbReference>
<gene>
    <name evidence="2" type="ORF">MWN34_16470</name>
</gene>